<dbReference type="PANTHER" id="PTHR11699">
    <property type="entry name" value="ALDEHYDE DEHYDROGENASE-RELATED"/>
    <property type="match status" value="1"/>
</dbReference>
<dbReference type="RefSeq" id="XP_018266696.1">
    <property type="nucleotide sequence ID" value="XM_018404042.1"/>
</dbReference>
<evidence type="ECO:0000313" key="8">
    <source>
        <dbReference type="Proteomes" id="UP000078595"/>
    </source>
</evidence>
<dbReference type="Pfam" id="PF00701">
    <property type="entry name" value="DHDPS"/>
    <property type="match status" value="1"/>
</dbReference>
<dbReference type="AlphaFoldDB" id="A0A1A6AFM7"/>
<accession>A0A1A6AFM7</accession>
<feature type="active site" evidence="3">
    <location>
        <position position="579"/>
    </location>
</feature>
<reference evidence="7" key="3">
    <citation type="submission" date="2024-02" db="EMBL/GenBank/DDBJ databases">
        <title>Comparative genomics of Cryptococcus and Kwoniella reveals pathogenesis evolution and contrasting modes of karyotype evolution via chromosome fusion or intercentromeric recombination.</title>
        <authorList>
            <person name="Coelho M.A."/>
            <person name="David-Palma M."/>
            <person name="Shea T."/>
            <person name="Bowers K."/>
            <person name="McGinley-Smith S."/>
            <person name="Mohammad A.W."/>
            <person name="Gnirke A."/>
            <person name="Yurkov A.M."/>
            <person name="Nowrousian M."/>
            <person name="Sun S."/>
            <person name="Cuomo C.A."/>
            <person name="Heitman J."/>
        </authorList>
    </citation>
    <scope>NUCLEOTIDE SEQUENCE</scope>
    <source>
        <strain evidence="7">CBS 10117</strain>
    </source>
</reference>
<evidence type="ECO:0000256" key="2">
    <source>
        <dbReference type="ARBA" id="ARBA00023002"/>
    </source>
</evidence>
<dbReference type="Gene3D" id="3.40.605.10">
    <property type="entry name" value="Aldehyde Dehydrogenase, Chain A, domain 1"/>
    <property type="match status" value="1"/>
</dbReference>
<dbReference type="Gene3D" id="3.20.20.70">
    <property type="entry name" value="Aldolase class I"/>
    <property type="match status" value="1"/>
</dbReference>
<keyword evidence="8" id="KW-1185">Reference proteome</keyword>
<dbReference type="InterPro" id="IPR015590">
    <property type="entry name" value="Aldehyde_DH_dom"/>
</dbReference>
<reference evidence="6" key="1">
    <citation type="submission" date="2013-07" db="EMBL/GenBank/DDBJ databases">
        <title>The Genome Sequence of Cryptococcus dejecticola CBS10117.</title>
        <authorList>
            <consortium name="The Broad Institute Genome Sequencing Platform"/>
            <person name="Cuomo C."/>
            <person name="Litvintseva A."/>
            <person name="Chen Y."/>
            <person name="Heitman J."/>
            <person name="Sun S."/>
            <person name="Springer D."/>
            <person name="Dromer F."/>
            <person name="Young S.K."/>
            <person name="Zeng Q."/>
            <person name="Gargeya S."/>
            <person name="Fitzgerald M."/>
            <person name="Abouelleil A."/>
            <person name="Alvarado L."/>
            <person name="Berlin A.M."/>
            <person name="Chapman S.B."/>
            <person name="Dewar J."/>
            <person name="Goldberg J."/>
            <person name="Griggs A."/>
            <person name="Gujja S."/>
            <person name="Hansen M."/>
            <person name="Howarth C."/>
            <person name="Imamovic A."/>
            <person name="Larimer J."/>
            <person name="McCowan C."/>
            <person name="Murphy C."/>
            <person name="Pearson M."/>
            <person name="Priest M."/>
            <person name="Roberts A."/>
            <person name="Saif S."/>
            <person name="Shea T."/>
            <person name="Sykes S."/>
            <person name="Wortman J."/>
            <person name="Nusbaum C."/>
            <person name="Birren B."/>
        </authorList>
    </citation>
    <scope>NUCLEOTIDE SEQUENCE [LARGE SCALE GENOMIC DNA]</scope>
    <source>
        <strain evidence="6">CBS 10117</strain>
    </source>
</reference>
<keyword evidence="2 4" id="KW-0560">Oxidoreductase</keyword>
<dbReference type="InterPro" id="IPR002220">
    <property type="entry name" value="DapA-like"/>
</dbReference>
<dbReference type="InterPro" id="IPR016161">
    <property type="entry name" value="Ald_DH/histidinol_DH"/>
</dbReference>
<evidence type="ECO:0000259" key="5">
    <source>
        <dbReference type="Pfam" id="PF00171"/>
    </source>
</evidence>
<dbReference type="InterPro" id="IPR016162">
    <property type="entry name" value="Ald_DH_N"/>
</dbReference>
<dbReference type="GO" id="GO:0005840">
    <property type="term" value="C:ribosome"/>
    <property type="evidence" value="ECO:0007669"/>
    <property type="project" value="InterPro"/>
</dbReference>
<dbReference type="Pfam" id="PF00171">
    <property type="entry name" value="Aldedh"/>
    <property type="match status" value="1"/>
</dbReference>
<dbReference type="PRINTS" id="PR00146">
    <property type="entry name" value="DHPICSNTHASE"/>
</dbReference>
<evidence type="ECO:0000256" key="3">
    <source>
        <dbReference type="PROSITE-ProRule" id="PRU10007"/>
    </source>
</evidence>
<dbReference type="OrthoDB" id="310895at2759"/>
<dbReference type="GO" id="GO:0016829">
    <property type="term" value="F:lyase activity"/>
    <property type="evidence" value="ECO:0007669"/>
    <property type="project" value="InterPro"/>
</dbReference>
<feature type="domain" description="Aldehyde dehydrogenase" evidence="5">
    <location>
        <begin position="346"/>
        <end position="808"/>
    </location>
</feature>
<organism evidence="6">
    <name type="scientific">Kwoniella dejecticola CBS 10117</name>
    <dbReference type="NCBI Taxonomy" id="1296121"/>
    <lineage>
        <taxon>Eukaryota</taxon>
        <taxon>Fungi</taxon>
        <taxon>Dikarya</taxon>
        <taxon>Basidiomycota</taxon>
        <taxon>Agaricomycotina</taxon>
        <taxon>Tremellomycetes</taxon>
        <taxon>Tremellales</taxon>
        <taxon>Cryptococcaceae</taxon>
        <taxon>Kwoniella</taxon>
    </lineage>
</organism>
<dbReference type="GO" id="GO:0016620">
    <property type="term" value="F:oxidoreductase activity, acting on the aldehyde or oxo group of donors, NAD or NADP as acceptor"/>
    <property type="evidence" value="ECO:0007669"/>
    <property type="project" value="InterPro"/>
</dbReference>
<dbReference type="PROSITE" id="PS00687">
    <property type="entry name" value="ALDEHYDE_DEHYDR_GLU"/>
    <property type="match status" value="1"/>
</dbReference>
<dbReference type="InterPro" id="IPR029510">
    <property type="entry name" value="Ald_DH_CS_GLU"/>
</dbReference>
<dbReference type="GeneID" id="28964370"/>
<dbReference type="Proteomes" id="UP000078595">
    <property type="component" value="Chromosome 1"/>
</dbReference>
<dbReference type="GO" id="GO:0003735">
    <property type="term" value="F:structural constituent of ribosome"/>
    <property type="evidence" value="ECO:0007669"/>
    <property type="project" value="InterPro"/>
</dbReference>
<sequence>MPLPFRPGTYAPVLTFFEPKSEALDIETFKRHVSYMAKAGVGPVVTGSMGEGPMLSIDERLQLVKAAREVLDEHKLPFPLIVGTGLTSTKETIALTEQAAAAGADVALVIPAGYYPTLMTRKALKMFFMDVQDASPIPVMIYNFPGASAGVDMDSDLLLELAKEGRNFCGAKLTCAQIGKITRLAGYCDTSEYLKQYPRSFQLRQGQKPFVVFSGFSDYLLAGSAARAHGAIAGIGNFAPRSFRHLYEAAERANESGAKGDVTEARTLQLILSEGDYATTKLHIPGAKRILQDLRGYGGHPRGPIQPIEESLYQASVRLPAVQRLFELEKSLEAKAQPDSTSVGSSSEHLQRTISPIDQSVVVTRHVPSDADVETIIATSQIGFVEWKTTDLEARLAIATRFLKEMETAKADLSEDLSRQMGRPIAHCAVEVEGTIKRGQHMVNIAKEVLGDVTNQDTDSPGYVRFIKRCPVGPVLVISPWNYPYFCQVNAVLPAILAGNSVILKPSPQTPLCGEWFVELYKRAGLPDGVLQTLHSTPDQIERVIKDARIQFVMFTGSVAVGRSIVKALSGTFKNVGLELGGKDPAYVREDADLQKTLPALAAGIFFNAGQSCCSVERVYAHASIYDRVVEGLAHEAKKLKLGNPEDPSVTLGPVVSRRSADFIRKQVAEAVKQGAKMHVSAELFPAAHGNSNFVAPQVLSNVSHAMSIMIDETFGPVVGVMKVDSDEEAIKHMNDSPYGLTASVWTDATKSKQAFEFIVEKLDTGTVYLNNADNLDPALAWSGWKDSGRGISLSKFGFDAFTHTKSVNIKYL</sequence>
<dbReference type="KEGG" id="kdj:28964370"/>
<dbReference type="SUPFAM" id="SSF51569">
    <property type="entry name" value="Aldolase"/>
    <property type="match status" value="1"/>
</dbReference>
<evidence type="ECO:0000313" key="6">
    <source>
        <dbReference type="EMBL" id="OBR88854.1"/>
    </source>
</evidence>
<dbReference type="InterPro" id="IPR013785">
    <property type="entry name" value="Aldolase_TIM"/>
</dbReference>
<dbReference type="InterPro" id="IPR020785">
    <property type="entry name" value="Ribosomal_uL11_CS"/>
</dbReference>
<gene>
    <name evidence="6" type="ORF">I303_00671</name>
    <name evidence="7" type="ORF">I303_100667</name>
</gene>
<dbReference type="PROSITE" id="PS00359">
    <property type="entry name" value="RIBOSOMAL_L11"/>
    <property type="match status" value="1"/>
</dbReference>
<dbReference type="CDD" id="cd07102">
    <property type="entry name" value="ALDH_EDX86601"/>
    <property type="match status" value="1"/>
</dbReference>
<evidence type="ECO:0000256" key="4">
    <source>
        <dbReference type="RuleBase" id="RU003345"/>
    </source>
</evidence>
<dbReference type="CDD" id="cd00408">
    <property type="entry name" value="DHDPS-like"/>
    <property type="match status" value="1"/>
</dbReference>
<dbReference type="FunFam" id="3.40.309.10:FF:000009">
    <property type="entry name" value="Aldehyde dehydrogenase A"/>
    <property type="match status" value="1"/>
</dbReference>
<dbReference type="InterPro" id="IPR016163">
    <property type="entry name" value="Ald_DH_C"/>
</dbReference>
<dbReference type="STRING" id="1296121.A0A1A6AFM7"/>
<evidence type="ECO:0000313" key="7">
    <source>
        <dbReference type="EMBL" id="WWC58132.1"/>
    </source>
</evidence>
<reference evidence="7" key="2">
    <citation type="submission" date="2013-07" db="EMBL/GenBank/DDBJ databases">
        <authorList>
            <consortium name="The Broad Institute Genome Sequencing Platform"/>
            <person name="Cuomo C."/>
            <person name="Litvintseva A."/>
            <person name="Chen Y."/>
            <person name="Heitman J."/>
            <person name="Sun S."/>
            <person name="Springer D."/>
            <person name="Dromer F."/>
            <person name="Young S.K."/>
            <person name="Zeng Q."/>
            <person name="Gargeya S."/>
            <person name="Fitzgerald M."/>
            <person name="Abouelleil A."/>
            <person name="Alvarado L."/>
            <person name="Berlin A.M."/>
            <person name="Chapman S.B."/>
            <person name="Dewar J."/>
            <person name="Goldberg J."/>
            <person name="Griggs A."/>
            <person name="Gujja S."/>
            <person name="Hansen M."/>
            <person name="Howarth C."/>
            <person name="Imamovic A."/>
            <person name="Larimer J."/>
            <person name="McCowan C."/>
            <person name="Murphy C."/>
            <person name="Pearson M."/>
            <person name="Priest M."/>
            <person name="Roberts A."/>
            <person name="Saif S."/>
            <person name="Shea T."/>
            <person name="Sykes S."/>
            <person name="Wortman J."/>
            <person name="Nusbaum C."/>
            <person name="Birren B."/>
        </authorList>
    </citation>
    <scope>NUCLEOTIDE SEQUENCE</scope>
    <source>
        <strain evidence="7">CBS 10117</strain>
    </source>
</reference>
<dbReference type="EMBL" id="CP144530">
    <property type="protein sequence ID" value="WWC58132.1"/>
    <property type="molecule type" value="Genomic_DNA"/>
</dbReference>
<dbReference type="EMBL" id="KI894027">
    <property type="protein sequence ID" value="OBR88854.1"/>
    <property type="molecule type" value="Genomic_DNA"/>
</dbReference>
<name>A0A1A6AFM7_9TREE</name>
<protein>
    <recommendedName>
        <fullName evidence="5">Aldehyde dehydrogenase domain-containing protein</fullName>
    </recommendedName>
</protein>
<dbReference type="GO" id="GO:0006412">
    <property type="term" value="P:translation"/>
    <property type="evidence" value="ECO:0007669"/>
    <property type="project" value="InterPro"/>
</dbReference>
<dbReference type="Gene3D" id="3.40.309.10">
    <property type="entry name" value="Aldehyde Dehydrogenase, Chain A, domain 2"/>
    <property type="match status" value="1"/>
</dbReference>
<proteinExistence type="inferred from homology"/>
<comment type="similarity">
    <text evidence="1 4">Belongs to the aldehyde dehydrogenase family.</text>
</comment>
<dbReference type="SUPFAM" id="SSF53720">
    <property type="entry name" value="ALDH-like"/>
    <property type="match status" value="1"/>
</dbReference>
<evidence type="ECO:0000256" key="1">
    <source>
        <dbReference type="ARBA" id="ARBA00009986"/>
    </source>
</evidence>
<dbReference type="VEuPathDB" id="FungiDB:I303_00671"/>
<dbReference type="SMART" id="SM01130">
    <property type="entry name" value="DHDPS"/>
    <property type="match status" value="1"/>
</dbReference>